<dbReference type="Proteomes" id="UP001242045">
    <property type="component" value="Unassembled WGS sequence"/>
</dbReference>
<evidence type="ECO:0000313" key="3">
    <source>
        <dbReference type="Proteomes" id="UP001242045"/>
    </source>
</evidence>
<dbReference type="Gene3D" id="1.10.260.40">
    <property type="entry name" value="lambda repressor-like DNA-binding domains"/>
    <property type="match status" value="1"/>
</dbReference>
<organism evidence="2 3">
    <name type="scientific">Variovorax boronicumulans</name>
    <dbReference type="NCBI Taxonomy" id="436515"/>
    <lineage>
        <taxon>Bacteria</taxon>
        <taxon>Pseudomonadati</taxon>
        <taxon>Pseudomonadota</taxon>
        <taxon>Betaproteobacteria</taxon>
        <taxon>Burkholderiales</taxon>
        <taxon>Comamonadaceae</taxon>
        <taxon>Variovorax</taxon>
    </lineage>
</organism>
<dbReference type="InterPro" id="IPR001387">
    <property type="entry name" value="Cro/C1-type_HTH"/>
</dbReference>
<name>A0AAW8D074_9BURK</name>
<accession>A0AAW8D074</accession>
<dbReference type="EMBL" id="JAUSRD010000010">
    <property type="protein sequence ID" value="MDP9894876.1"/>
    <property type="molecule type" value="Genomic_DNA"/>
</dbReference>
<dbReference type="PROSITE" id="PS50943">
    <property type="entry name" value="HTH_CROC1"/>
    <property type="match status" value="1"/>
</dbReference>
<dbReference type="AlphaFoldDB" id="A0AAW8D074"/>
<protein>
    <submittedName>
        <fullName evidence="2">Transcriptional regulator with XRE-family HTH domain</fullName>
    </submittedName>
</protein>
<dbReference type="CDD" id="cd00093">
    <property type="entry name" value="HTH_XRE"/>
    <property type="match status" value="1"/>
</dbReference>
<dbReference type="RefSeq" id="WP_307685822.1">
    <property type="nucleotide sequence ID" value="NZ_JAUSRD010000010.1"/>
</dbReference>
<reference evidence="2" key="1">
    <citation type="submission" date="2023-07" db="EMBL/GenBank/DDBJ databases">
        <title>Sorghum-associated microbial communities from plants grown in Nebraska, USA.</title>
        <authorList>
            <person name="Schachtman D."/>
        </authorList>
    </citation>
    <scope>NUCLEOTIDE SEQUENCE</scope>
    <source>
        <strain evidence="2">DS3754</strain>
    </source>
</reference>
<evidence type="ECO:0000259" key="1">
    <source>
        <dbReference type="PROSITE" id="PS50943"/>
    </source>
</evidence>
<sequence>MSGRLKVDALAVGHGFSERLNRLVDGRGRGCQADLARHCAVTRPAITNWLSGRNKGIESGCLFAIADYFGVDARWLATGVGAEPSIAPMERKVHRTVGEVLAKFEEVSSRCRPMNHDERVGIYVWLSGMVGTDEIS</sequence>
<dbReference type="SUPFAM" id="SSF47413">
    <property type="entry name" value="lambda repressor-like DNA-binding domains"/>
    <property type="match status" value="1"/>
</dbReference>
<feature type="domain" description="HTH cro/C1-type" evidence="1">
    <location>
        <begin position="32"/>
        <end position="76"/>
    </location>
</feature>
<evidence type="ECO:0000313" key="2">
    <source>
        <dbReference type="EMBL" id="MDP9894876.1"/>
    </source>
</evidence>
<proteinExistence type="predicted"/>
<dbReference type="GO" id="GO:0003677">
    <property type="term" value="F:DNA binding"/>
    <property type="evidence" value="ECO:0007669"/>
    <property type="project" value="InterPro"/>
</dbReference>
<gene>
    <name evidence="2" type="ORF">J2W31_004001</name>
</gene>
<dbReference type="InterPro" id="IPR010982">
    <property type="entry name" value="Lambda_DNA-bd_dom_sf"/>
</dbReference>
<comment type="caution">
    <text evidence="2">The sequence shown here is derived from an EMBL/GenBank/DDBJ whole genome shotgun (WGS) entry which is preliminary data.</text>
</comment>